<dbReference type="InterPro" id="IPR049500">
    <property type="entry name" value="Peptidase_M50B-like"/>
</dbReference>
<dbReference type="PANTHER" id="PTHR33979:SF2">
    <property type="entry name" value="PEPTIDASE M50B-LIKE-DOMAIN-CONTAINING PROTEIN"/>
    <property type="match status" value="1"/>
</dbReference>
<accession>A0A516G612</accession>
<sequence>MRDIWDAATSTQPLPSLAGALVLAALALLVTWTPTGYRFIRHGVTIVHEAGHATVAVLTGRQLRGIRLHADTSGVTISRGRPRGPGMVATLAAGYPAPAVLGFASAALLSQGYAVGWLWLMVALCALMLIQIRNFYGLWVLLVAGALVGGATWLLPAEGAGWIAHLLVWALLLAAPRSVVELQRQRGRGGARQSDVDQLAALTGVPATLWVGLFWLICVACLVAGAVLLAP</sequence>
<feature type="transmembrane region" description="Helical" evidence="1">
    <location>
        <begin position="201"/>
        <end position="230"/>
    </location>
</feature>
<keyword evidence="1" id="KW-0472">Membrane</keyword>
<dbReference type="Proteomes" id="UP000315395">
    <property type="component" value="Chromosome"/>
</dbReference>
<protein>
    <submittedName>
        <fullName evidence="2">M50 family metallopeptidase</fullName>
    </submittedName>
</protein>
<dbReference type="RefSeq" id="WP_143781626.1">
    <property type="nucleotide sequence ID" value="NZ_CP041616.1"/>
</dbReference>
<dbReference type="KEGG" id="orz:FNH13_00400"/>
<dbReference type="Pfam" id="PF13398">
    <property type="entry name" value="Peptidase_M50B"/>
    <property type="match status" value="1"/>
</dbReference>
<feature type="transmembrane region" description="Helical" evidence="1">
    <location>
        <begin position="162"/>
        <end position="180"/>
    </location>
</feature>
<feature type="transmembrane region" description="Helical" evidence="1">
    <location>
        <begin position="114"/>
        <end position="130"/>
    </location>
</feature>
<reference evidence="2 3" key="1">
    <citation type="submission" date="2019-07" db="EMBL/GenBank/DDBJ databases">
        <title>complete genome sequencing of Ornithinimicrobium sp. H23M54.</title>
        <authorList>
            <person name="Bae J.-W."/>
            <person name="Lee S.-Y."/>
        </authorList>
    </citation>
    <scope>NUCLEOTIDE SEQUENCE [LARGE SCALE GENOMIC DNA]</scope>
    <source>
        <strain evidence="2 3">H23M54</strain>
    </source>
</reference>
<dbReference type="EMBL" id="CP041616">
    <property type="protein sequence ID" value="QDO86963.1"/>
    <property type="molecule type" value="Genomic_DNA"/>
</dbReference>
<feature type="transmembrane region" description="Helical" evidence="1">
    <location>
        <begin position="88"/>
        <end position="108"/>
    </location>
</feature>
<dbReference type="OrthoDB" id="5184455at2"/>
<keyword evidence="1" id="KW-0812">Transmembrane</keyword>
<dbReference type="AlphaFoldDB" id="A0A516G612"/>
<evidence type="ECO:0000256" key="1">
    <source>
        <dbReference type="SAM" id="Phobius"/>
    </source>
</evidence>
<organism evidence="2 3">
    <name type="scientific">Ornithinimicrobium ciconiae</name>
    <dbReference type="NCBI Taxonomy" id="2594265"/>
    <lineage>
        <taxon>Bacteria</taxon>
        <taxon>Bacillati</taxon>
        <taxon>Actinomycetota</taxon>
        <taxon>Actinomycetes</taxon>
        <taxon>Micrococcales</taxon>
        <taxon>Ornithinimicrobiaceae</taxon>
        <taxon>Ornithinimicrobium</taxon>
    </lineage>
</organism>
<evidence type="ECO:0000313" key="3">
    <source>
        <dbReference type="Proteomes" id="UP000315395"/>
    </source>
</evidence>
<keyword evidence="3" id="KW-1185">Reference proteome</keyword>
<name>A0A516G612_9MICO</name>
<dbReference type="PANTHER" id="PTHR33979">
    <property type="entry name" value="OS02G0221600 PROTEIN"/>
    <property type="match status" value="1"/>
</dbReference>
<proteinExistence type="predicted"/>
<evidence type="ECO:0000313" key="2">
    <source>
        <dbReference type="EMBL" id="QDO86963.1"/>
    </source>
</evidence>
<feature type="transmembrane region" description="Helical" evidence="1">
    <location>
        <begin position="12"/>
        <end position="32"/>
    </location>
</feature>
<feature type="transmembrane region" description="Helical" evidence="1">
    <location>
        <begin position="137"/>
        <end position="156"/>
    </location>
</feature>
<keyword evidence="1" id="KW-1133">Transmembrane helix</keyword>
<gene>
    <name evidence="2" type="ORF">FNH13_00400</name>
</gene>